<feature type="compositionally biased region" description="Basic and acidic residues" evidence="1">
    <location>
        <begin position="413"/>
        <end position="424"/>
    </location>
</feature>
<feature type="compositionally biased region" description="Polar residues" evidence="1">
    <location>
        <begin position="1416"/>
        <end position="1448"/>
    </location>
</feature>
<feature type="region of interest" description="Disordered" evidence="1">
    <location>
        <begin position="1416"/>
        <end position="1469"/>
    </location>
</feature>
<dbReference type="EnsemblMetazoa" id="PPAI001633-RA">
    <property type="protein sequence ID" value="PPAI001633-PA"/>
    <property type="gene ID" value="PPAI001633"/>
</dbReference>
<feature type="compositionally biased region" description="Basic and acidic residues" evidence="1">
    <location>
        <begin position="683"/>
        <end position="692"/>
    </location>
</feature>
<feature type="compositionally biased region" description="Basic and acidic residues" evidence="1">
    <location>
        <begin position="620"/>
        <end position="665"/>
    </location>
</feature>
<feature type="compositionally biased region" description="Low complexity" evidence="1">
    <location>
        <begin position="95"/>
        <end position="107"/>
    </location>
</feature>
<proteinExistence type="predicted"/>
<organism evidence="2 3">
    <name type="scientific">Phlebotomus papatasi</name>
    <name type="common">Sandfly</name>
    <dbReference type="NCBI Taxonomy" id="29031"/>
    <lineage>
        <taxon>Eukaryota</taxon>
        <taxon>Metazoa</taxon>
        <taxon>Ecdysozoa</taxon>
        <taxon>Arthropoda</taxon>
        <taxon>Hexapoda</taxon>
        <taxon>Insecta</taxon>
        <taxon>Pterygota</taxon>
        <taxon>Neoptera</taxon>
        <taxon>Endopterygota</taxon>
        <taxon>Diptera</taxon>
        <taxon>Nematocera</taxon>
        <taxon>Psychodoidea</taxon>
        <taxon>Psychodidae</taxon>
        <taxon>Phlebotomus</taxon>
        <taxon>Phlebotomus</taxon>
    </lineage>
</organism>
<feature type="compositionally biased region" description="Basic and acidic residues" evidence="1">
    <location>
        <begin position="574"/>
        <end position="599"/>
    </location>
</feature>
<feature type="compositionally biased region" description="Low complexity" evidence="1">
    <location>
        <begin position="1686"/>
        <end position="1696"/>
    </location>
</feature>
<feature type="compositionally biased region" description="Low complexity" evidence="1">
    <location>
        <begin position="762"/>
        <end position="791"/>
    </location>
</feature>
<feature type="region of interest" description="Disordered" evidence="1">
    <location>
        <begin position="574"/>
        <end position="727"/>
    </location>
</feature>
<feature type="region of interest" description="Disordered" evidence="1">
    <location>
        <begin position="468"/>
        <end position="530"/>
    </location>
</feature>
<evidence type="ECO:0000313" key="3">
    <source>
        <dbReference type="Proteomes" id="UP000092462"/>
    </source>
</evidence>
<feature type="compositionally biased region" description="Polar residues" evidence="1">
    <location>
        <begin position="13"/>
        <end position="30"/>
    </location>
</feature>
<name>A0A1B0D2R0_PHLPP</name>
<feature type="compositionally biased region" description="Polar residues" evidence="1">
    <location>
        <begin position="202"/>
        <end position="219"/>
    </location>
</feature>
<feature type="compositionally biased region" description="Polar residues" evidence="1">
    <location>
        <begin position="351"/>
        <end position="363"/>
    </location>
</feature>
<feature type="compositionally biased region" description="Pro residues" evidence="1">
    <location>
        <begin position="1529"/>
        <end position="1539"/>
    </location>
</feature>
<feature type="compositionally biased region" description="Polar residues" evidence="1">
    <location>
        <begin position="839"/>
        <end position="853"/>
    </location>
</feature>
<dbReference type="Proteomes" id="UP000092462">
    <property type="component" value="Unassembled WGS sequence"/>
</dbReference>
<feature type="compositionally biased region" description="Basic and acidic residues" evidence="1">
    <location>
        <begin position="510"/>
        <end position="520"/>
    </location>
</feature>
<feature type="region of interest" description="Disordered" evidence="1">
    <location>
        <begin position="1180"/>
        <end position="1223"/>
    </location>
</feature>
<feature type="region of interest" description="Disordered" evidence="1">
    <location>
        <begin position="1807"/>
        <end position="1828"/>
    </location>
</feature>
<evidence type="ECO:0000313" key="2">
    <source>
        <dbReference type="EnsemblMetazoa" id="PPAI001633-PA"/>
    </source>
</evidence>
<feature type="compositionally biased region" description="Low complexity" evidence="1">
    <location>
        <begin position="41"/>
        <end position="62"/>
    </location>
</feature>
<dbReference type="PANTHER" id="PTHR36562">
    <property type="entry name" value="SERINE/ARGININE REPETITIVE MATRIX 2"/>
    <property type="match status" value="1"/>
</dbReference>
<feature type="compositionally biased region" description="Acidic residues" evidence="1">
    <location>
        <begin position="1204"/>
        <end position="1214"/>
    </location>
</feature>
<feature type="region of interest" description="Disordered" evidence="1">
    <location>
        <begin position="1632"/>
        <end position="1699"/>
    </location>
</feature>
<evidence type="ECO:0000256" key="1">
    <source>
        <dbReference type="SAM" id="MobiDB-lite"/>
    </source>
</evidence>
<dbReference type="GO" id="GO:0005634">
    <property type="term" value="C:nucleus"/>
    <property type="evidence" value="ECO:0007669"/>
    <property type="project" value="TreeGrafter"/>
</dbReference>
<feature type="region of interest" description="Disordered" evidence="1">
    <location>
        <begin position="1514"/>
        <end position="1539"/>
    </location>
</feature>
<feature type="compositionally biased region" description="Basic and acidic residues" evidence="1">
    <location>
        <begin position="386"/>
        <end position="397"/>
    </location>
</feature>
<accession>A0A1B0D2R0</accession>
<feature type="compositionally biased region" description="Low complexity" evidence="1">
    <location>
        <begin position="1812"/>
        <end position="1822"/>
    </location>
</feature>
<feature type="compositionally biased region" description="Basic and acidic residues" evidence="1">
    <location>
        <begin position="703"/>
        <end position="716"/>
    </location>
</feature>
<feature type="region of interest" description="Disordered" evidence="1">
    <location>
        <begin position="762"/>
        <end position="853"/>
    </location>
</feature>
<feature type="compositionally biased region" description="Basic and acidic residues" evidence="1">
    <location>
        <begin position="309"/>
        <end position="334"/>
    </location>
</feature>
<reference evidence="2" key="1">
    <citation type="submission" date="2022-08" db="UniProtKB">
        <authorList>
            <consortium name="EnsemblMetazoa"/>
        </authorList>
    </citation>
    <scope>IDENTIFICATION</scope>
    <source>
        <strain evidence="2">Israel</strain>
    </source>
</reference>
<feature type="compositionally biased region" description="Low complexity" evidence="1">
    <location>
        <begin position="1654"/>
        <end position="1666"/>
    </location>
</feature>
<feature type="compositionally biased region" description="Basic and acidic residues" evidence="1">
    <location>
        <begin position="1"/>
        <end position="10"/>
    </location>
</feature>
<feature type="region of interest" description="Disordered" evidence="1">
    <location>
        <begin position="1"/>
        <end position="258"/>
    </location>
</feature>
<dbReference type="InterPro" id="IPR051372">
    <property type="entry name" value="CWC21"/>
</dbReference>
<keyword evidence="3" id="KW-1185">Reference proteome</keyword>
<dbReference type="VEuPathDB" id="VectorBase:PPAPM1_005197"/>
<dbReference type="EMBL" id="AJVK01010759">
    <property type="status" value="NOT_ANNOTATED_CDS"/>
    <property type="molecule type" value="Genomic_DNA"/>
</dbReference>
<feature type="compositionally biased region" description="Basic and acidic residues" evidence="1">
    <location>
        <begin position="113"/>
        <end position="180"/>
    </location>
</feature>
<sequence length="1828" mass="199474">MATRERKAKLSAESPTPSAGNESTPTTPTNASAGGGKGGRKVSSGGASVGTTTGRVRSTRGTNAQQVAEEGELEKEKEKTEENAEVVSEPVAVKTPRTPRASRATTTVAQKAAEAKAAEAKAAEAKAAEAKAAEAKAAEAKAAEAKAAEAKAAEAKAAEAKAAEAKVEETKEASEEKGDDASVEVKNNEEAAGDAADEESQKTTTSSPRTLRKSATPTAKGSGGKRRRRVKRDGVVRPRAIMKRKTMPAIPSRSASAAAMVTRRNSIAKIEAIAKAIKEETVAVRKSTRTRRKTKIADEEPVKRKRKRMMSEQEKVEEPPKEDAEMKQPEKVTKSEVLSDTELIRRRSDSVSKYSDTTDNSSFYDAATFKSGPEEWGRDSNATPKVDAENEEVKVENVEMEEESTAAEAKPAAVKEETKVEETETVRVKKKRQTILVRRSRRARKSTQKESEVEVAAVVAKTAKVAENKTDGSESVMNSVEDTDVNTAKGAPLHVETVVKESTAVDDEAKEGNEEVDVKKTKASSLSPELVSEGVSPISVQQFYGQPAFLENNLGIEEDPKLREIVQVKEKIKQVESTETQEDAKEEMKMEEKVEKVEEKEEESEIKEIVNGTTEDEIKDDLKTEEDNKPEEKEIVMDTEEKKEEAVEEEVPKVEEVEEENKNTEDITETIAENLDSNEATEDQSKTNDKENVVSNGEAPQQMEKDDKLTMVDDTSKSPLLESPETRLKKECHLKSLGLLTHEAAVEAKIEKARRREFFKSTANNSSLSSASSTSSGSSVSSQQSNGTRNGKSGRGHGGGQEYTGTLKTVIKLHRPQSQEKRKTRMPLKMTFQKGRVKSANSGNDKDQVNLSNSDDDTYYTIQNETDGPNADTVHGGISRKTHYRSHTGGVFSIYLLLLINSAANTSVSAEPSKEVQKALVIPEKASSFSIHPGRLCQDQCFYCGGKFGLFDTPCHVAQIKSLERQKKILDNEEKLTVDNCLCDACYRHVDRRANCPSYRNKRQSAALATSDYNKEETAADSIQHEPEEVRSSALCLVTGCGEASSHLLRRKWFSKMRKPINKLIRLNVDVSNAHGLGQVPICHKHYDIISHLMVCVLCKRKLPRNHIFYINQEIKRLEQLIRKQGIPVILGTNAVVCKLCRYYTNLLLKPPDRKTQRAQFVRSYRRRLLSFHNVEMLEASDDKEGGDQRTQPAKRRGRKSPDEEQENDQELSDQNDSSQNTSGQIVLDNDVMVDYDVPVLDGGAFAVGQKGKQQQQKMQSLLLPRNQQLREKQQRLQAIQKENEISRMLRTNPNISMRELFPGEDEMGLQVYLPFGQGGHRTPEGWTRATSILQYDDATKMLWEELQKPYGNQSSFIRHLVLLEKYFRNGDLILSPAASSNAVTYSESVQNRLKSFDNVTSDSLSIFHQLSNAPITITPANPKGRTSSGARYSDGASGSSTSLLKSNNTRKEDGFGSPDKGYSKSQEGAASGGVSIIKKSSAGGIPPDLISITTTPSNKSSAAGIDTITVTATGGQKGTSPPVAGATPSPPPNTVPPHVNPKDVIVKLPESLSPAERRLVNGKAWRPTLMPIAPLERDSSRDGVNTLYQTADGRLLPSRVQVMSGGKPYHISIYDYNRMCILRREKILQKAMAAQQGKPENGQKAGGSGGGERSPPSQQPTASTSKGKVSIPNKILEQNSVLPIGSKSSGTTSSSELQSLIKVRKPNPTSLLKNQIPIAPKPPVQQQPSAISAIVSLSTTTTMPNANPMMSIIDLMKTTTSSPSAATSMWLLNEPLNGPATGAGAIVTDTSAASLLSKIPKSLTVIPQQKGSRSGSRVSSGEDQSSA</sequence>
<protein>
    <submittedName>
        <fullName evidence="2">Uncharacterized protein</fullName>
    </submittedName>
</protein>
<dbReference type="VEuPathDB" id="VectorBase:PPAI001633"/>
<feature type="region of interest" description="Disordered" evidence="1">
    <location>
        <begin position="283"/>
        <end position="424"/>
    </location>
</feature>
<dbReference type="PANTHER" id="PTHR36562:SF6">
    <property type="entry name" value="EG:133E12.4 PROTEIN"/>
    <property type="match status" value="1"/>
</dbReference>